<dbReference type="AlphaFoldDB" id="F4BK45"/>
<dbReference type="HOGENOM" id="CLU_3251913_0_0_6"/>
<protein>
    <submittedName>
        <fullName evidence="1">Uncharacterized protein</fullName>
    </submittedName>
</protein>
<dbReference type="PATRIC" id="fig|676032.3.peg.684"/>
<organism evidence="1 2">
    <name type="scientific">Francisella hispaniensis</name>
    <dbReference type="NCBI Taxonomy" id="622488"/>
    <lineage>
        <taxon>Bacteria</taxon>
        <taxon>Pseudomonadati</taxon>
        <taxon>Pseudomonadota</taxon>
        <taxon>Gammaproteobacteria</taxon>
        <taxon>Thiotrichales</taxon>
        <taxon>Francisellaceae</taxon>
        <taxon>Francisella</taxon>
    </lineage>
</organism>
<dbReference type="Proteomes" id="UP000008303">
    <property type="component" value="Chromosome"/>
</dbReference>
<evidence type="ECO:0000313" key="1">
    <source>
        <dbReference type="EMBL" id="AEB28539.1"/>
    </source>
</evidence>
<sequence length="42" mass="4858">MFLTLLLVVSIVSIFMNLAISNHEDLNEARKSTKKYKILSIY</sequence>
<accession>F4BK45</accession>
<dbReference type="EMBL" id="CP002558">
    <property type="protein sequence ID" value="AEB28539.1"/>
    <property type="molecule type" value="Genomic_DNA"/>
</dbReference>
<reference evidence="2" key="1">
    <citation type="journal article" date="2011" name="Appl. Environ. Microbiol.">
        <title>Common ancestry and novel genetic traits of Francisella novicida-like isolates from North America and Australia as revealed by comparative genomic analyses.</title>
        <authorList>
            <person name="Siddaramappa S."/>
            <person name="Challacombe J.F."/>
            <person name="Petersen J.M."/>
            <person name="Pillai S."/>
            <person name="Hogg G."/>
            <person name="Kuske C.R."/>
        </authorList>
    </citation>
    <scope>NUCLEOTIDE SEQUENCE [LARGE SCALE GENOMIC DNA]</scope>
    <source>
        <strain evidence="2">3523</strain>
    </source>
</reference>
<proteinExistence type="predicted"/>
<evidence type="ECO:0000313" key="2">
    <source>
        <dbReference type="Proteomes" id="UP000008303"/>
    </source>
</evidence>
<dbReference type="KEGG" id="fcn:FN3523_0682"/>
<gene>
    <name evidence="1" type="ordered locus">FN3523_0682</name>
</gene>
<name>F4BK45_9GAMM</name>